<accession>A0A0F9FDZ2</accession>
<dbReference type="AlphaFoldDB" id="A0A0F9FDZ2"/>
<evidence type="ECO:0008006" key="2">
    <source>
        <dbReference type="Google" id="ProtNLM"/>
    </source>
</evidence>
<organism evidence="1">
    <name type="scientific">marine sediment metagenome</name>
    <dbReference type="NCBI Taxonomy" id="412755"/>
    <lineage>
        <taxon>unclassified sequences</taxon>
        <taxon>metagenomes</taxon>
        <taxon>ecological metagenomes</taxon>
    </lineage>
</organism>
<proteinExistence type="predicted"/>
<sequence>MRCGENAVVEVERDSRLSGTRGGAVRFDLPESITAMREGRKTQTRRRSSYWLQKKPGSRITIVHQGQYLGHATIVGAWVERLKDADYEAEGYPTWQHFWHAWWSMYPDAEDLDGVTAIEFKDVTWT</sequence>
<dbReference type="EMBL" id="LAZR01030818">
    <property type="protein sequence ID" value="KKL55500.1"/>
    <property type="molecule type" value="Genomic_DNA"/>
</dbReference>
<evidence type="ECO:0000313" key="1">
    <source>
        <dbReference type="EMBL" id="KKL55500.1"/>
    </source>
</evidence>
<gene>
    <name evidence="1" type="ORF">LCGC14_2254800</name>
</gene>
<comment type="caution">
    <text evidence="1">The sequence shown here is derived from an EMBL/GenBank/DDBJ whole genome shotgun (WGS) entry which is preliminary data.</text>
</comment>
<name>A0A0F9FDZ2_9ZZZZ</name>
<protein>
    <recommendedName>
        <fullName evidence="2">ASCH domain-containing protein</fullName>
    </recommendedName>
</protein>
<reference evidence="1" key="1">
    <citation type="journal article" date="2015" name="Nature">
        <title>Complex archaea that bridge the gap between prokaryotes and eukaryotes.</title>
        <authorList>
            <person name="Spang A."/>
            <person name="Saw J.H."/>
            <person name="Jorgensen S.L."/>
            <person name="Zaremba-Niedzwiedzka K."/>
            <person name="Martijn J."/>
            <person name="Lind A.E."/>
            <person name="van Eijk R."/>
            <person name="Schleper C."/>
            <person name="Guy L."/>
            <person name="Ettema T.J."/>
        </authorList>
    </citation>
    <scope>NUCLEOTIDE SEQUENCE</scope>
</reference>